<proteinExistence type="predicted"/>
<dbReference type="PANTHER" id="PTHR16276:SF1">
    <property type="entry name" value="SMALL RIBOSOMAL SUBUNIT PROTEIN MS39"/>
    <property type="match status" value="1"/>
</dbReference>
<dbReference type="GO" id="GO:0043024">
    <property type="term" value="F:ribosomal small subunit binding"/>
    <property type="evidence" value="ECO:0007669"/>
    <property type="project" value="InterPro"/>
</dbReference>
<dbReference type="eggNOG" id="KOG4422">
    <property type="taxonomic scope" value="Eukaryota"/>
</dbReference>
<reference evidence="7" key="1">
    <citation type="journal article" date="2013" name="Nat. Genet.">
        <title>The draft genomes of soft-shell turtle and green sea turtle yield insights into the development and evolution of the turtle-specific body plan.</title>
        <authorList>
            <person name="Wang Z."/>
            <person name="Pascual-Anaya J."/>
            <person name="Zadissa A."/>
            <person name="Li W."/>
            <person name="Niimura Y."/>
            <person name="Huang Z."/>
            <person name="Li C."/>
            <person name="White S."/>
            <person name="Xiong Z."/>
            <person name="Fang D."/>
            <person name="Wang B."/>
            <person name="Ming Y."/>
            <person name="Chen Y."/>
            <person name="Zheng Y."/>
            <person name="Kuraku S."/>
            <person name="Pignatelli M."/>
            <person name="Herrero J."/>
            <person name="Beal K."/>
            <person name="Nozawa M."/>
            <person name="Li Q."/>
            <person name="Wang J."/>
            <person name="Zhang H."/>
            <person name="Yu L."/>
            <person name="Shigenobu S."/>
            <person name="Wang J."/>
            <person name="Liu J."/>
            <person name="Flicek P."/>
            <person name="Searle S."/>
            <person name="Wang J."/>
            <person name="Kuratani S."/>
            <person name="Yin Y."/>
            <person name="Aken B."/>
            <person name="Zhang G."/>
            <person name="Irie N."/>
        </authorList>
    </citation>
    <scope>NUCLEOTIDE SEQUENCE [LARGE SCALE GENOMIC DNA]</scope>
</reference>
<evidence type="ECO:0000256" key="3">
    <source>
        <dbReference type="ARBA" id="ARBA00022946"/>
    </source>
</evidence>
<dbReference type="InterPro" id="IPR055063">
    <property type="entry name" value="Rib_mS39_PPR"/>
</dbReference>
<evidence type="ECO:0000313" key="7">
    <source>
        <dbReference type="Proteomes" id="UP000031443"/>
    </source>
</evidence>
<evidence type="ECO:0000256" key="1">
    <source>
        <dbReference type="ARBA" id="ARBA00004173"/>
    </source>
</evidence>
<dbReference type="GO" id="GO:0032543">
    <property type="term" value="P:mitochondrial translation"/>
    <property type="evidence" value="ECO:0007669"/>
    <property type="project" value="InterPro"/>
</dbReference>
<dbReference type="PANTHER" id="PTHR16276">
    <property type="entry name" value="PENTATRICOPEPTIDE REPEAT DOMAIN-CONTAINING PROTEIN 3"/>
    <property type="match status" value="1"/>
</dbReference>
<dbReference type="Proteomes" id="UP000031443">
    <property type="component" value="Unassembled WGS sequence"/>
</dbReference>
<organism evidence="6 7">
    <name type="scientific">Chelonia mydas</name>
    <name type="common">Green sea-turtle</name>
    <name type="synonym">Chelonia agassizi</name>
    <dbReference type="NCBI Taxonomy" id="8469"/>
    <lineage>
        <taxon>Eukaryota</taxon>
        <taxon>Metazoa</taxon>
        <taxon>Chordata</taxon>
        <taxon>Craniata</taxon>
        <taxon>Vertebrata</taxon>
        <taxon>Euteleostomi</taxon>
        <taxon>Archelosauria</taxon>
        <taxon>Testudinata</taxon>
        <taxon>Testudines</taxon>
        <taxon>Cryptodira</taxon>
        <taxon>Durocryptodira</taxon>
        <taxon>Americhelydia</taxon>
        <taxon>Chelonioidea</taxon>
        <taxon>Cheloniidae</taxon>
        <taxon>Chelonia</taxon>
    </lineage>
</organism>
<keyword evidence="2" id="KW-0677">Repeat</keyword>
<name>M7BVM2_CHEMY</name>
<dbReference type="AlphaFoldDB" id="M7BVM2"/>
<evidence type="ECO:0000256" key="5">
    <source>
        <dbReference type="SAM" id="MobiDB-lite"/>
    </source>
</evidence>
<keyword evidence="4" id="KW-0496">Mitochondrion</keyword>
<keyword evidence="3" id="KW-0809">Transit peptide</keyword>
<keyword evidence="7" id="KW-1185">Reference proteome</keyword>
<dbReference type="GO" id="GO:0005739">
    <property type="term" value="C:mitochondrion"/>
    <property type="evidence" value="ECO:0007669"/>
    <property type="project" value="UniProtKB-SubCell"/>
</dbReference>
<dbReference type="STRING" id="8469.M7BVM2"/>
<comment type="subcellular location">
    <subcellularLocation>
        <location evidence="1">Mitochondrion</location>
    </subcellularLocation>
</comment>
<sequence>DPTAAHYMFQDDPYLIPRNYFEFRLFSLSKESGKNAAKYIVNEFPRFFEKDIAEPHIPFDFNSNDFSVDGPVGTPLSLETSNRLLDLLCFYGDREPNREDQSEQKEELEESEEEVPDQRRRKGRSRKTSDFTGPKWSNKASVDFRSVALWVPIPQFPQSPLPIGILG</sequence>
<feature type="region of interest" description="Disordered" evidence="5">
    <location>
        <begin position="95"/>
        <end position="138"/>
    </location>
</feature>
<evidence type="ECO:0000256" key="2">
    <source>
        <dbReference type="ARBA" id="ARBA00022737"/>
    </source>
</evidence>
<dbReference type="EMBL" id="KB541907">
    <property type="protein sequence ID" value="EMP32182.1"/>
    <property type="molecule type" value="Genomic_DNA"/>
</dbReference>
<evidence type="ECO:0000256" key="4">
    <source>
        <dbReference type="ARBA" id="ARBA00023128"/>
    </source>
</evidence>
<feature type="compositionally biased region" description="Acidic residues" evidence="5">
    <location>
        <begin position="106"/>
        <end position="115"/>
    </location>
</feature>
<evidence type="ECO:0000313" key="6">
    <source>
        <dbReference type="EMBL" id="EMP32182.1"/>
    </source>
</evidence>
<protein>
    <submittedName>
        <fullName evidence="6">Pentatricopeptide repeat-containing protein 3</fullName>
    </submittedName>
</protein>
<dbReference type="InterPro" id="IPR037387">
    <property type="entry name" value="PTCD3"/>
</dbReference>
<dbReference type="GO" id="GO:0019843">
    <property type="term" value="F:rRNA binding"/>
    <property type="evidence" value="ECO:0007669"/>
    <property type="project" value="InterPro"/>
</dbReference>
<gene>
    <name evidence="6" type="ORF">UY3_10671</name>
</gene>
<dbReference type="Pfam" id="PF22330">
    <property type="entry name" value="Rib_mS39_PPR"/>
    <property type="match status" value="1"/>
</dbReference>
<accession>M7BVM2</accession>
<feature type="compositionally biased region" description="Basic and acidic residues" evidence="5">
    <location>
        <begin position="95"/>
        <end position="105"/>
    </location>
</feature>
<feature type="non-terminal residue" evidence="6">
    <location>
        <position position="1"/>
    </location>
</feature>